<dbReference type="EMBL" id="FNJI01000026">
    <property type="protein sequence ID" value="SDP57680.1"/>
    <property type="molecule type" value="Genomic_DNA"/>
</dbReference>
<reference evidence="1 2" key="1">
    <citation type="submission" date="2016-10" db="EMBL/GenBank/DDBJ databases">
        <authorList>
            <person name="de Groot N.N."/>
        </authorList>
    </citation>
    <scope>NUCLEOTIDE SEQUENCE [LARGE SCALE GENOMIC DNA]</scope>
    <source>
        <strain evidence="1 2">DSM 12130</strain>
    </source>
</reference>
<evidence type="ECO:0000313" key="2">
    <source>
        <dbReference type="Proteomes" id="UP000199073"/>
    </source>
</evidence>
<evidence type="ECO:0000313" key="1">
    <source>
        <dbReference type="EMBL" id="SDP57680.1"/>
    </source>
</evidence>
<gene>
    <name evidence="1" type="ORF">SAMN05660330_03258</name>
</gene>
<dbReference type="AlphaFoldDB" id="A0A1H0TV98"/>
<accession>A0A1H0TV98</accession>
<protein>
    <submittedName>
        <fullName evidence="1">Helix-turn-helix domain-containing protein</fullName>
    </submittedName>
</protein>
<proteinExistence type="predicted"/>
<dbReference type="RefSeq" id="WP_092224725.1">
    <property type="nucleotide sequence ID" value="NZ_FNJI01000026.1"/>
</dbReference>
<dbReference type="Pfam" id="PF13730">
    <property type="entry name" value="HTH_36"/>
    <property type="match status" value="1"/>
</dbReference>
<dbReference type="InterPro" id="IPR036388">
    <property type="entry name" value="WH-like_DNA-bd_sf"/>
</dbReference>
<dbReference type="Proteomes" id="UP000199073">
    <property type="component" value="Unassembled WGS sequence"/>
</dbReference>
<name>A0A1H0TV98_9BACT</name>
<keyword evidence="2" id="KW-1185">Reference proteome</keyword>
<dbReference type="Gene3D" id="1.10.10.10">
    <property type="entry name" value="Winged helix-like DNA-binding domain superfamily/Winged helix DNA-binding domain"/>
    <property type="match status" value="1"/>
</dbReference>
<organism evidence="1 2">
    <name type="scientific">Desulforhopalus singaporensis</name>
    <dbReference type="NCBI Taxonomy" id="91360"/>
    <lineage>
        <taxon>Bacteria</taxon>
        <taxon>Pseudomonadati</taxon>
        <taxon>Thermodesulfobacteriota</taxon>
        <taxon>Desulfobulbia</taxon>
        <taxon>Desulfobulbales</taxon>
        <taxon>Desulfocapsaceae</taxon>
        <taxon>Desulforhopalus</taxon>
    </lineage>
</organism>
<sequence>MYHFKEEWNRRGHFWFDKKLIENKNWAILSKASKSVFPVIASHRNEKGEAFPGEQAIAILSGLSDKTVRQGIRGLEDFPGIEIQNYVTKRGRRSKRYKIDKPPEVQGRSFPFYRGVFEGGNWLHLIPSAQALYPVMRYFGYFDSVVCEIYLYEEDAGGYDLHDFDAVYKDRKWDFCIAELDILAEYAGISKRSVYDALRSLGDNHLIENYSDEDLVGWKVFLLPTTIYNRDYLNEKTRDKYRHLNARLGKKLPVMA</sequence>